<evidence type="ECO:0000256" key="1">
    <source>
        <dbReference type="SAM" id="Phobius"/>
    </source>
</evidence>
<feature type="transmembrane region" description="Helical" evidence="1">
    <location>
        <begin position="352"/>
        <end position="370"/>
    </location>
</feature>
<feature type="transmembrane region" description="Helical" evidence="1">
    <location>
        <begin position="6"/>
        <end position="26"/>
    </location>
</feature>
<reference evidence="2 3" key="1">
    <citation type="journal article" date="2016" name="Nat. Commun.">
        <title>Thousands of microbial genomes shed light on interconnected biogeochemical processes in an aquifer system.</title>
        <authorList>
            <person name="Anantharaman K."/>
            <person name="Brown C.T."/>
            <person name="Hug L.A."/>
            <person name="Sharon I."/>
            <person name="Castelle C.J."/>
            <person name="Probst A.J."/>
            <person name="Thomas B.C."/>
            <person name="Singh A."/>
            <person name="Wilkins M.J."/>
            <person name="Karaoz U."/>
            <person name="Brodie E.L."/>
            <person name="Williams K.H."/>
            <person name="Hubbard S.S."/>
            <person name="Banfield J.F."/>
        </authorList>
    </citation>
    <scope>NUCLEOTIDE SEQUENCE [LARGE SCALE GENOMIC DNA]</scope>
</reference>
<keyword evidence="1" id="KW-0472">Membrane</keyword>
<sequence>MFKINLSFAAPLSVFIFAVFAGFITYRAGWFNIDKHFSLLAQSFINGDLFLSPNNLPNGDFVDFKGKQYLFFGPIPSILLMPAVAAWGKNFPQITLSIISLVITYVAIFMLTRKFKFSGIDAFWLSNFFVFGTVLYFVGLVNISAYIVQAVGTAFVVLSLLEYFSKRRWLVIGVLVATAGATRITLFGMTLFFLLEIFRNRTKLNFQKSLVLLLLPIFFSITISGLYNFRRFGSVFDTGYTRNVSVLDKNYYNYKLGWFSPVHIPANLYALLVMPPEPVKKEFYQFILDFPYFRANQFGMAIWFTSPLFFYLFMAKIKPYTFSAIITIAILLFPSLVYFGMGASQFGYRYSLDFLPLLFLMLLSAFGRGLTSTAKVLITAGIIFDSFYMASIWNSYPLLDFFNYLH</sequence>
<feature type="transmembrane region" description="Helical" evidence="1">
    <location>
        <begin position="94"/>
        <end position="112"/>
    </location>
</feature>
<keyword evidence="1" id="KW-1133">Transmembrane helix</keyword>
<evidence type="ECO:0000313" key="2">
    <source>
        <dbReference type="EMBL" id="OGD98485.1"/>
    </source>
</evidence>
<proteinExistence type="predicted"/>
<gene>
    <name evidence="2" type="ORF">A3B54_04450</name>
</gene>
<dbReference type="Proteomes" id="UP000177039">
    <property type="component" value="Unassembled WGS sequence"/>
</dbReference>
<feature type="transmembrane region" description="Helical" evidence="1">
    <location>
        <begin position="210"/>
        <end position="229"/>
    </location>
</feature>
<organism evidence="2 3">
    <name type="scientific">Candidatus Curtissbacteria bacterium RIFCSPLOWO2_01_FULL_42_50</name>
    <dbReference type="NCBI Taxonomy" id="1797730"/>
    <lineage>
        <taxon>Bacteria</taxon>
        <taxon>Candidatus Curtissiibacteriota</taxon>
    </lineage>
</organism>
<feature type="transmembrane region" description="Helical" evidence="1">
    <location>
        <begin position="295"/>
        <end position="314"/>
    </location>
</feature>
<evidence type="ECO:0000313" key="3">
    <source>
        <dbReference type="Proteomes" id="UP000177039"/>
    </source>
</evidence>
<protein>
    <recommendedName>
        <fullName evidence="4">Glycosyltransferase RgtA/B/C/D-like domain-containing protein</fullName>
    </recommendedName>
</protein>
<feature type="transmembrane region" description="Helical" evidence="1">
    <location>
        <begin position="124"/>
        <end position="149"/>
    </location>
</feature>
<feature type="transmembrane region" description="Helical" evidence="1">
    <location>
        <begin position="376"/>
        <end position="396"/>
    </location>
</feature>
<accession>A0A1F5H352</accession>
<dbReference type="EMBL" id="MFBT01000036">
    <property type="protein sequence ID" value="OGD98485.1"/>
    <property type="molecule type" value="Genomic_DNA"/>
</dbReference>
<name>A0A1F5H352_9BACT</name>
<keyword evidence="1" id="KW-0812">Transmembrane</keyword>
<comment type="caution">
    <text evidence="2">The sequence shown here is derived from an EMBL/GenBank/DDBJ whole genome shotgun (WGS) entry which is preliminary data.</text>
</comment>
<feature type="transmembrane region" description="Helical" evidence="1">
    <location>
        <begin position="69"/>
        <end position="88"/>
    </location>
</feature>
<dbReference type="AlphaFoldDB" id="A0A1F5H352"/>
<feature type="transmembrane region" description="Helical" evidence="1">
    <location>
        <begin position="256"/>
        <end position="274"/>
    </location>
</feature>
<feature type="transmembrane region" description="Helical" evidence="1">
    <location>
        <begin position="320"/>
        <end position="340"/>
    </location>
</feature>
<feature type="transmembrane region" description="Helical" evidence="1">
    <location>
        <begin position="169"/>
        <end position="198"/>
    </location>
</feature>
<evidence type="ECO:0008006" key="4">
    <source>
        <dbReference type="Google" id="ProtNLM"/>
    </source>
</evidence>